<protein>
    <submittedName>
        <fullName evidence="2">Uncharacterized protein</fullName>
    </submittedName>
</protein>
<keyword evidence="1" id="KW-1133">Transmembrane helix</keyword>
<evidence type="ECO:0000256" key="1">
    <source>
        <dbReference type="SAM" id="Phobius"/>
    </source>
</evidence>
<gene>
    <name evidence="2" type="ORF">HJG52_11405</name>
</gene>
<dbReference type="AlphaFoldDB" id="A0A849H9R0"/>
<feature type="transmembrane region" description="Helical" evidence="1">
    <location>
        <begin position="160"/>
        <end position="180"/>
    </location>
</feature>
<dbReference type="EMBL" id="JABEPQ010000002">
    <property type="protein sequence ID" value="NNM46610.1"/>
    <property type="molecule type" value="Genomic_DNA"/>
</dbReference>
<sequence>MAQLMVMGLVVAVAVAVCLYAAVAAFKQPVSRPRLEKFAARQRLRVTADNGPLVLHALGITQRWRTLGLWTGIACGVLWSLREGRLTLDFAAAFIGWFAGAVVAEWRIAGIPRGEGRRAASLAPRTLSSYLRRGPLVTLAVALAIWLGATIAAALRTGGLAPWAWAAVTLSGLALLVLTLRRVVDRPQPPAGDDLVAADDALRARAAAVLTGSAIAALGLPTAAVFEVAGRSEAVYGNASWAAIGLLLMLLELGVGWRLATDASPARTGRARPAPAATQS</sequence>
<comment type="caution">
    <text evidence="2">The sequence shown here is derived from an EMBL/GenBank/DDBJ whole genome shotgun (WGS) entry which is preliminary data.</text>
</comment>
<feature type="transmembrane region" description="Helical" evidence="1">
    <location>
        <begin position="238"/>
        <end position="260"/>
    </location>
</feature>
<reference evidence="2 3" key="1">
    <citation type="submission" date="2020-04" db="EMBL/GenBank/DDBJ databases">
        <title>Knoellia sp. isolate from air conditioner.</title>
        <authorList>
            <person name="Chea S."/>
            <person name="Kim D.-U."/>
        </authorList>
    </citation>
    <scope>NUCLEOTIDE SEQUENCE [LARGE SCALE GENOMIC DNA]</scope>
    <source>
        <strain evidence="2 3">DB2414S</strain>
    </source>
</reference>
<proteinExistence type="predicted"/>
<organism evidence="2 3">
    <name type="scientific">Knoellia koreensis</name>
    <dbReference type="NCBI Taxonomy" id="2730921"/>
    <lineage>
        <taxon>Bacteria</taxon>
        <taxon>Bacillati</taxon>
        <taxon>Actinomycetota</taxon>
        <taxon>Actinomycetes</taxon>
        <taxon>Micrococcales</taxon>
        <taxon>Intrasporangiaceae</taxon>
        <taxon>Knoellia</taxon>
    </lineage>
</organism>
<dbReference type="RefSeq" id="WP_171243693.1">
    <property type="nucleotide sequence ID" value="NZ_JABEPQ010000002.1"/>
</dbReference>
<keyword evidence="3" id="KW-1185">Reference proteome</keyword>
<feature type="transmembrane region" description="Helical" evidence="1">
    <location>
        <begin position="206"/>
        <end position="226"/>
    </location>
</feature>
<feature type="transmembrane region" description="Helical" evidence="1">
    <location>
        <begin position="130"/>
        <end position="154"/>
    </location>
</feature>
<keyword evidence="1" id="KW-0812">Transmembrane</keyword>
<evidence type="ECO:0000313" key="2">
    <source>
        <dbReference type="EMBL" id="NNM46610.1"/>
    </source>
</evidence>
<dbReference type="Proteomes" id="UP000588586">
    <property type="component" value="Unassembled WGS sequence"/>
</dbReference>
<keyword evidence="1" id="KW-0472">Membrane</keyword>
<evidence type="ECO:0000313" key="3">
    <source>
        <dbReference type="Proteomes" id="UP000588586"/>
    </source>
</evidence>
<accession>A0A849H9R0</accession>
<name>A0A849H9R0_9MICO</name>